<gene>
    <name evidence="2" type="ORF">LCGC14_3016690</name>
</gene>
<evidence type="ECO:0000256" key="1">
    <source>
        <dbReference type="SAM" id="MobiDB-lite"/>
    </source>
</evidence>
<dbReference type="EMBL" id="LAZR01062594">
    <property type="protein sequence ID" value="KKK61201.1"/>
    <property type="molecule type" value="Genomic_DNA"/>
</dbReference>
<name>A0A0F8ZMN2_9ZZZZ</name>
<sequence length="127" mass="13675">MALCGHLFELRPSEPFPFGPLSPDHRGLLVKPCTHPAATAAPGVYLIIIGMPLQAVGLYSVQGCDSNTSQGIHTAGHRLHVSPQALLRQRWSGSRQLDGPTTIHTRRSIGARSEGLCQPQPFTSTFP</sequence>
<comment type="caution">
    <text evidence="2">The sequence shown here is derived from an EMBL/GenBank/DDBJ whole genome shotgun (WGS) entry which is preliminary data.</text>
</comment>
<organism evidence="2">
    <name type="scientific">marine sediment metagenome</name>
    <dbReference type="NCBI Taxonomy" id="412755"/>
    <lineage>
        <taxon>unclassified sequences</taxon>
        <taxon>metagenomes</taxon>
        <taxon>ecological metagenomes</taxon>
    </lineage>
</organism>
<reference evidence="2" key="1">
    <citation type="journal article" date="2015" name="Nature">
        <title>Complex archaea that bridge the gap between prokaryotes and eukaryotes.</title>
        <authorList>
            <person name="Spang A."/>
            <person name="Saw J.H."/>
            <person name="Jorgensen S.L."/>
            <person name="Zaremba-Niedzwiedzka K."/>
            <person name="Martijn J."/>
            <person name="Lind A.E."/>
            <person name="van Eijk R."/>
            <person name="Schleper C."/>
            <person name="Guy L."/>
            <person name="Ettema T.J."/>
        </authorList>
    </citation>
    <scope>NUCLEOTIDE SEQUENCE</scope>
</reference>
<feature type="non-terminal residue" evidence="2">
    <location>
        <position position="127"/>
    </location>
</feature>
<protein>
    <submittedName>
        <fullName evidence="2">Uncharacterized protein</fullName>
    </submittedName>
</protein>
<accession>A0A0F8ZMN2</accession>
<evidence type="ECO:0000313" key="2">
    <source>
        <dbReference type="EMBL" id="KKK61201.1"/>
    </source>
</evidence>
<feature type="region of interest" description="Disordered" evidence="1">
    <location>
        <begin position="92"/>
        <end position="127"/>
    </location>
</feature>
<dbReference type="AlphaFoldDB" id="A0A0F8ZMN2"/>
<proteinExistence type="predicted"/>